<reference evidence="1" key="1">
    <citation type="submission" date="2014-09" db="EMBL/GenBank/DDBJ databases">
        <authorList>
            <person name="Magalhaes I.L.F."/>
            <person name="Oliveira U."/>
            <person name="Santos F.R."/>
            <person name="Vidigal T.H.D.A."/>
            <person name="Brescovit A.D."/>
            <person name="Santos A.J."/>
        </authorList>
    </citation>
    <scope>NUCLEOTIDE SEQUENCE</scope>
    <source>
        <tissue evidence="1">Shoot tissue taken approximately 20 cm above the soil surface</tissue>
    </source>
</reference>
<dbReference type="AlphaFoldDB" id="A0A0A9HQ84"/>
<name>A0A0A9HQ84_ARUDO</name>
<protein>
    <submittedName>
        <fullName evidence="1">Uncharacterized protein</fullName>
    </submittedName>
</protein>
<reference evidence="1" key="2">
    <citation type="journal article" date="2015" name="Data Brief">
        <title>Shoot transcriptome of the giant reed, Arundo donax.</title>
        <authorList>
            <person name="Barrero R.A."/>
            <person name="Guerrero F.D."/>
            <person name="Moolhuijzen P."/>
            <person name="Goolsby J.A."/>
            <person name="Tidwell J."/>
            <person name="Bellgard S.E."/>
            <person name="Bellgard M.I."/>
        </authorList>
    </citation>
    <scope>NUCLEOTIDE SEQUENCE</scope>
    <source>
        <tissue evidence="1">Shoot tissue taken approximately 20 cm above the soil surface</tissue>
    </source>
</reference>
<organism evidence="1">
    <name type="scientific">Arundo donax</name>
    <name type="common">Giant reed</name>
    <name type="synonym">Donax arundinaceus</name>
    <dbReference type="NCBI Taxonomy" id="35708"/>
    <lineage>
        <taxon>Eukaryota</taxon>
        <taxon>Viridiplantae</taxon>
        <taxon>Streptophyta</taxon>
        <taxon>Embryophyta</taxon>
        <taxon>Tracheophyta</taxon>
        <taxon>Spermatophyta</taxon>
        <taxon>Magnoliopsida</taxon>
        <taxon>Liliopsida</taxon>
        <taxon>Poales</taxon>
        <taxon>Poaceae</taxon>
        <taxon>PACMAD clade</taxon>
        <taxon>Arundinoideae</taxon>
        <taxon>Arundineae</taxon>
        <taxon>Arundo</taxon>
    </lineage>
</organism>
<evidence type="ECO:0000313" key="1">
    <source>
        <dbReference type="EMBL" id="JAE39295.1"/>
    </source>
</evidence>
<dbReference type="EMBL" id="GBRH01158601">
    <property type="protein sequence ID" value="JAE39295.1"/>
    <property type="molecule type" value="Transcribed_RNA"/>
</dbReference>
<sequence length="36" mass="4078">MLESHDVIYYQSSSWTVGSAAHKVITQKDHTQNVIC</sequence>
<accession>A0A0A9HQ84</accession>
<proteinExistence type="predicted"/>